<keyword evidence="2" id="KW-1185">Reference proteome</keyword>
<evidence type="ECO:0000313" key="2">
    <source>
        <dbReference type="Proteomes" id="UP000828941"/>
    </source>
</evidence>
<dbReference type="Proteomes" id="UP000828941">
    <property type="component" value="Chromosome 4"/>
</dbReference>
<comment type="caution">
    <text evidence="1">The sequence shown here is derived from an EMBL/GenBank/DDBJ whole genome shotgun (WGS) entry which is preliminary data.</text>
</comment>
<name>A0ACB9PDD5_BAUVA</name>
<protein>
    <submittedName>
        <fullName evidence="1">Uncharacterized protein</fullName>
    </submittedName>
</protein>
<proteinExistence type="predicted"/>
<reference evidence="1 2" key="1">
    <citation type="journal article" date="2022" name="DNA Res.">
        <title>Chromosomal-level genome assembly of the orchid tree Bauhinia variegata (Leguminosae; Cercidoideae) supports the allotetraploid origin hypothesis of Bauhinia.</title>
        <authorList>
            <person name="Zhong Y."/>
            <person name="Chen Y."/>
            <person name="Zheng D."/>
            <person name="Pang J."/>
            <person name="Liu Y."/>
            <person name="Luo S."/>
            <person name="Meng S."/>
            <person name="Qian L."/>
            <person name="Wei D."/>
            <person name="Dai S."/>
            <person name="Zhou R."/>
        </authorList>
    </citation>
    <scope>NUCLEOTIDE SEQUENCE [LARGE SCALE GENOMIC DNA]</scope>
    <source>
        <strain evidence="1">BV-YZ2020</strain>
    </source>
</reference>
<evidence type="ECO:0000313" key="1">
    <source>
        <dbReference type="EMBL" id="KAI4346735.1"/>
    </source>
</evidence>
<accession>A0ACB9PDD5</accession>
<sequence>MILIWNFLIIRVKSEKTVENIRRNIMVHGDGDGGCSCSLVGAGKEDSRSKGRKTEKILGESSNAVETREAALQE</sequence>
<organism evidence="1 2">
    <name type="scientific">Bauhinia variegata</name>
    <name type="common">Purple orchid tree</name>
    <name type="synonym">Phanera variegata</name>
    <dbReference type="NCBI Taxonomy" id="167791"/>
    <lineage>
        <taxon>Eukaryota</taxon>
        <taxon>Viridiplantae</taxon>
        <taxon>Streptophyta</taxon>
        <taxon>Embryophyta</taxon>
        <taxon>Tracheophyta</taxon>
        <taxon>Spermatophyta</taxon>
        <taxon>Magnoliopsida</taxon>
        <taxon>eudicotyledons</taxon>
        <taxon>Gunneridae</taxon>
        <taxon>Pentapetalae</taxon>
        <taxon>rosids</taxon>
        <taxon>fabids</taxon>
        <taxon>Fabales</taxon>
        <taxon>Fabaceae</taxon>
        <taxon>Cercidoideae</taxon>
        <taxon>Cercideae</taxon>
        <taxon>Bauhiniinae</taxon>
        <taxon>Bauhinia</taxon>
    </lineage>
</organism>
<dbReference type="EMBL" id="CM039429">
    <property type="protein sequence ID" value="KAI4346735.1"/>
    <property type="molecule type" value="Genomic_DNA"/>
</dbReference>
<gene>
    <name evidence="1" type="ORF">L6164_007607</name>
</gene>